<sequence>MTMSTKRTRLIQPLCNGLLLSSLLLGLIGAEREAIAHSAPANPLFDWSTKIKHIVFIIKENHTFDSYFGRFEPSPYGATKGLICTDYDNAGHTCNKSKSIALDKAPDNPPNFKHERDAAVIDYDNGKMDAFNIGSKSPNCDSSSHPCYIAARSSLIPGYWELAKNFVLNDNGFSSFMGPSFPNHLYTVAAASGPDIKHSAIANPQFQKGLLSWGCDADPATRVELFDAPSVFPCFKFKTLADRMDERHITWNYFTPAKGDPGYTLNALDAFKKDYLSPNIIADTSFNQFDMTAKSGTLPQFSWVVPPNAKTEHPGSKSGNGSCEGQNWTMDRIKAIASNPTQWSQTLIVVAWDDFGGLYDHVRPPTVDKLGEGFRVPFLIISPFAKATDNTGHPHISHVRLEFSSVLQFAEHIFGLGVGSLGGRDTLSSIDNLAEELDPATNNPPPTLKYCP</sequence>
<evidence type="ECO:0000256" key="1">
    <source>
        <dbReference type="ARBA" id="ARBA00022801"/>
    </source>
</evidence>
<dbReference type="EMBL" id="BNJK01000001">
    <property type="protein sequence ID" value="GHO91137.1"/>
    <property type="molecule type" value="Genomic_DNA"/>
</dbReference>
<dbReference type="AlphaFoldDB" id="A0A8J3IGL8"/>
<dbReference type="PANTHER" id="PTHR31956:SF1">
    <property type="entry name" value="NON-SPECIFIC PHOSPHOLIPASE C1"/>
    <property type="match status" value="1"/>
</dbReference>
<dbReference type="PANTHER" id="PTHR31956">
    <property type="entry name" value="NON-SPECIFIC PHOSPHOLIPASE C4-RELATED"/>
    <property type="match status" value="1"/>
</dbReference>
<proteinExistence type="predicted"/>
<keyword evidence="3" id="KW-1185">Reference proteome</keyword>
<dbReference type="InterPro" id="IPR017850">
    <property type="entry name" value="Alkaline_phosphatase_core_sf"/>
</dbReference>
<comment type="caution">
    <text evidence="2">The sequence shown here is derived from an EMBL/GenBank/DDBJ whole genome shotgun (WGS) entry which is preliminary data.</text>
</comment>
<dbReference type="InterPro" id="IPR007312">
    <property type="entry name" value="Phosphoesterase"/>
</dbReference>
<protein>
    <recommendedName>
        <fullName evidence="4">Phospholipase C</fullName>
    </recommendedName>
</protein>
<dbReference type="GO" id="GO:0042578">
    <property type="term" value="F:phosphoric ester hydrolase activity"/>
    <property type="evidence" value="ECO:0007669"/>
    <property type="project" value="UniProtKB-ARBA"/>
</dbReference>
<dbReference type="Pfam" id="PF04185">
    <property type="entry name" value="Phosphoesterase"/>
    <property type="match status" value="1"/>
</dbReference>
<evidence type="ECO:0008006" key="4">
    <source>
        <dbReference type="Google" id="ProtNLM"/>
    </source>
</evidence>
<reference evidence="2" key="1">
    <citation type="submission" date="2020-10" db="EMBL/GenBank/DDBJ databases">
        <title>Taxonomic study of unclassified bacteria belonging to the class Ktedonobacteria.</title>
        <authorList>
            <person name="Yabe S."/>
            <person name="Wang C.M."/>
            <person name="Zheng Y."/>
            <person name="Sakai Y."/>
            <person name="Cavaletti L."/>
            <person name="Monciardini P."/>
            <person name="Donadio S."/>
        </authorList>
    </citation>
    <scope>NUCLEOTIDE SEQUENCE</scope>
    <source>
        <strain evidence="2">ID150040</strain>
    </source>
</reference>
<organism evidence="2 3">
    <name type="scientific">Reticulibacter mediterranei</name>
    <dbReference type="NCBI Taxonomy" id="2778369"/>
    <lineage>
        <taxon>Bacteria</taxon>
        <taxon>Bacillati</taxon>
        <taxon>Chloroflexota</taxon>
        <taxon>Ktedonobacteria</taxon>
        <taxon>Ktedonobacterales</taxon>
        <taxon>Reticulibacteraceae</taxon>
        <taxon>Reticulibacter</taxon>
    </lineage>
</organism>
<keyword evidence="1" id="KW-0378">Hydrolase</keyword>
<gene>
    <name evidence="2" type="ORF">KSF_011850</name>
</gene>
<name>A0A8J3IGL8_9CHLR</name>
<evidence type="ECO:0000313" key="3">
    <source>
        <dbReference type="Proteomes" id="UP000597444"/>
    </source>
</evidence>
<accession>A0A8J3IGL8</accession>
<dbReference type="Gene3D" id="3.40.720.10">
    <property type="entry name" value="Alkaline Phosphatase, subunit A"/>
    <property type="match status" value="2"/>
</dbReference>
<evidence type="ECO:0000313" key="2">
    <source>
        <dbReference type="EMBL" id="GHO91137.1"/>
    </source>
</evidence>
<dbReference type="Proteomes" id="UP000597444">
    <property type="component" value="Unassembled WGS sequence"/>
</dbReference>